<dbReference type="InterPro" id="IPR014790">
    <property type="entry name" value="MutL_C"/>
</dbReference>
<evidence type="ECO:0000313" key="6">
    <source>
        <dbReference type="EMBL" id="KAJ8396882.1"/>
    </source>
</evidence>
<dbReference type="InterPro" id="IPR038973">
    <property type="entry name" value="MutL/Mlh/Pms-like"/>
</dbReference>
<dbReference type="Gene3D" id="3.30.230.10">
    <property type="match status" value="1"/>
</dbReference>
<comment type="similarity">
    <text evidence="1">Belongs to the DNA mismatch repair MutL/HexB family.</text>
</comment>
<dbReference type="AlphaFoldDB" id="A0AAD7WH81"/>
<dbReference type="GO" id="GO:0005524">
    <property type="term" value="F:ATP binding"/>
    <property type="evidence" value="ECO:0007669"/>
    <property type="project" value="InterPro"/>
</dbReference>
<comment type="caution">
    <text evidence="6">The sequence shown here is derived from an EMBL/GenBank/DDBJ whole genome shotgun (WGS) entry which is preliminary data.</text>
</comment>
<dbReference type="FunFam" id="3.30.1370.100:FF:000003">
    <property type="entry name" value="DNA mismatch repair protein Mlh3"/>
    <property type="match status" value="1"/>
</dbReference>
<feature type="domain" description="MutL C-terminal dimerisation" evidence="4">
    <location>
        <begin position="601"/>
        <end position="782"/>
    </location>
</feature>
<dbReference type="InterPro" id="IPR042121">
    <property type="entry name" value="MutL_C_regsub"/>
</dbReference>
<evidence type="ECO:0000256" key="2">
    <source>
        <dbReference type="ARBA" id="ARBA00022763"/>
    </source>
</evidence>
<dbReference type="EMBL" id="JAINUG010000102">
    <property type="protein sequence ID" value="KAJ8396882.1"/>
    <property type="molecule type" value="Genomic_DNA"/>
</dbReference>
<feature type="domain" description="DNA mismatch repair protein S5" evidence="5">
    <location>
        <begin position="165"/>
        <end position="303"/>
    </location>
</feature>
<dbReference type="PANTHER" id="PTHR10073:SF47">
    <property type="entry name" value="DNA MISMATCH REPAIR PROTEIN MLH3"/>
    <property type="match status" value="1"/>
</dbReference>
<evidence type="ECO:0008006" key="8">
    <source>
        <dbReference type="Google" id="ProtNLM"/>
    </source>
</evidence>
<dbReference type="SMART" id="SM01340">
    <property type="entry name" value="DNA_mis_repair"/>
    <property type="match status" value="1"/>
</dbReference>
<dbReference type="CDD" id="cd03486">
    <property type="entry name" value="MutL_Trans_MLH3"/>
    <property type="match status" value="1"/>
</dbReference>
<dbReference type="Proteomes" id="UP001221898">
    <property type="component" value="Unassembled WGS sequence"/>
</dbReference>
<evidence type="ECO:0000259" key="5">
    <source>
        <dbReference type="SMART" id="SM01340"/>
    </source>
</evidence>
<keyword evidence="2" id="KW-0227">DNA damage</keyword>
<organism evidence="6 7">
    <name type="scientific">Aldrovandia affinis</name>
    <dbReference type="NCBI Taxonomy" id="143900"/>
    <lineage>
        <taxon>Eukaryota</taxon>
        <taxon>Metazoa</taxon>
        <taxon>Chordata</taxon>
        <taxon>Craniata</taxon>
        <taxon>Vertebrata</taxon>
        <taxon>Euteleostomi</taxon>
        <taxon>Actinopterygii</taxon>
        <taxon>Neopterygii</taxon>
        <taxon>Teleostei</taxon>
        <taxon>Notacanthiformes</taxon>
        <taxon>Halosauridae</taxon>
        <taxon>Aldrovandia</taxon>
    </lineage>
</organism>
<dbReference type="GO" id="GO:0032300">
    <property type="term" value="C:mismatch repair complex"/>
    <property type="evidence" value="ECO:0007669"/>
    <property type="project" value="InterPro"/>
</dbReference>
<name>A0AAD7WH81_9TELE</name>
<dbReference type="SUPFAM" id="SSF54211">
    <property type="entry name" value="Ribosomal protein S5 domain 2-like"/>
    <property type="match status" value="1"/>
</dbReference>
<dbReference type="InterPro" id="IPR042120">
    <property type="entry name" value="MutL_C_dimsub"/>
</dbReference>
<dbReference type="GO" id="GO:0030983">
    <property type="term" value="F:mismatched DNA binding"/>
    <property type="evidence" value="ECO:0007669"/>
    <property type="project" value="InterPro"/>
</dbReference>
<dbReference type="GO" id="GO:0140664">
    <property type="term" value="F:ATP-dependent DNA damage sensor activity"/>
    <property type="evidence" value="ECO:0007669"/>
    <property type="project" value="InterPro"/>
</dbReference>
<dbReference type="InterPro" id="IPR014721">
    <property type="entry name" value="Ribsml_uS5_D2-typ_fold_subgr"/>
</dbReference>
<dbReference type="GO" id="GO:0006298">
    <property type="term" value="P:mismatch repair"/>
    <property type="evidence" value="ECO:0007669"/>
    <property type="project" value="InterPro"/>
</dbReference>
<keyword evidence="7" id="KW-1185">Reference proteome</keyword>
<evidence type="ECO:0000259" key="4">
    <source>
        <dbReference type="SMART" id="SM00853"/>
    </source>
</evidence>
<dbReference type="InterPro" id="IPR020568">
    <property type="entry name" value="Ribosomal_Su5_D2-typ_SF"/>
</dbReference>
<dbReference type="SUPFAM" id="SSF55874">
    <property type="entry name" value="ATPase domain of HSP90 chaperone/DNA topoisomerase II/histidine kinase"/>
    <property type="match status" value="1"/>
</dbReference>
<dbReference type="InterPro" id="IPR013507">
    <property type="entry name" value="DNA_mismatch_S5_2-like"/>
</dbReference>
<gene>
    <name evidence="6" type="ORF">AAFF_G00012050</name>
</gene>
<evidence type="ECO:0000256" key="1">
    <source>
        <dbReference type="ARBA" id="ARBA00006082"/>
    </source>
</evidence>
<dbReference type="InterPro" id="IPR037198">
    <property type="entry name" value="MutL_C_sf"/>
</dbReference>
<evidence type="ECO:0000313" key="7">
    <source>
        <dbReference type="Proteomes" id="UP001221898"/>
    </source>
</evidence>
<evidence type="ECO:0000256" key="3">
    <source>
        <dbReference type="SAM" id="MobiDB-lite"/>
    </source>
</evidence>
<dbReference type="PANTHER" id="PTHR10073">
    <property type="entry name" value="DNA MISMATCH REPAIR PROTEIN MLH, PMS, MUTL"/>
    <property type="match status" value="1"/>
</dbReference>
<dbReference type="GO" id="GO:0016887">
    <property type="term" value="F:ATP hydrolysis activity"/>
    <property type="evidence" value="ECO:0007669"/>
    <property type="project" value="InterPro"/>
</dbReference>
<dbReference type="FunFam" id="3.30.230.10:FF:000028">
    <property type="entry name" value="DNA mismatch repair protein Mlh3"/>
    <property type="match status" value="1"/>
</dbReference>
<dbReference type="SUPFAM" id="SSF118116">
    <property type="entry name" value="DNA mismatch repair protein MutL"/>
    <property type="match status" value="1"/>
</dbReference>
<dbReference type="Pfam" id="PF08676">
    <property type="entry name" value="MutL_C"/>
    <property type="match status" value="1"/>
</dbReference>
<dbReference type="FunFam" id="3.30.1540.20:FF:000005">
    <property type="entry name" value="MutL homolog 3"/>
    <property type="match status" value="1"/>
</dbReference>
<reference evidence="6" key="1">
    <citation type="journal article" date="2023" name="Science">
        <title>Genome structures resolve the early diversification of teleost fishes.</title>
        <authorList>
            <person name="Parey E."/>
            <person name="Louis A."/>
            <person name="Montfort J."/>
            <person name="Bouchez O."/>
            <person name="Roques C."/>
            <person name="Iampietro C."/>
            <person name="Lluch J."/>
            <person name="Castinel A."/>
            <person name="Donnadieu C."/>
            <person name="Desvignes T."/>
            <person name="Floi Bucao C."/>
            <person name="Jouanno E."/>
            <person name="Wen M."/>
            <person name="Mejri S."/>
            <person name="Dirks R."/>
            <person name="Jansen H."/>
            <person name="Henkel C."/>
            <person name="Chen W.J."/>
            <person name="Zahm M."/>
            <person name="Cabau C."/>
            <person name="Klopp C."/>
            <person name="Thompson A.W."/>
            <person name="Robinson-Rechavi M."/>
            <person name="Braasch I."/>
            <person name="Lecointre G."/>
            <person name="Bobe J."/>
            <person name="Postlethwait J.H."/>
            <person name="Berthelot C."/>
            <person name="Roest Crollius H."/>
            <person name="Guiguen Y."/>
        </authorList>
    </citation>
    <scope>NUCLEOTIDE SEQUENCE</scope>
    <source>
        <strain evidence="6">NC1722</strain>
    </source>
</reference>
<dbReference type="Gene3D" id="3.30.1370.100">
    <property type="entry name" value="MutL, C-terminal domain, regulatory subdomain"/>
    <property type="match status" value="1"/>
</dbReference>
<dbReference type="SMART" id="SM00853">
    <property type="entry name" value="MutL_C"/>
    <property type="match status" value="1"/>
</dbReference>
<accession>A0AAD7WH81</accession>
<dbReference type="Gene3D" id="3.30.1540.20">
    <property type="entry name" value="MutL, C-terminal domain, dimerisation subdomain"/>
    <property type="match status" value="1"/>
</dbReference>
<dbReference type="InterPro" id="IPR036890">
    <property type="entry name" value="HATPase_C_sf"/>
</dbReference>
<proteinExistence type="inferred from homology"/>
<feature type="region of interest" description="Disordered" evidence="3">
    <location>
        <begin position="430"/>
        <end position="449"/>
    </location>
</feature>
<dbReference type="Gene3D" id="3.30.565.10">
    <property type="entry name" value="Histidine kinase-like ATPase, C-terminal domain"/>
    <property type="match status" value="1"/>
</dbReference>
<protein>
    <recommendedName>
        <fullName evidence="8">DNA mismatch repair protein Mlh3</fullName>
    </recommendedName>
</protein>
<sequence length="847" mass="93842">MEAFKVQVIDNGSGMGKEDIEQVGKRYFTSKCSSLEDLENLRFFGFRGEAVASITSLATVVEIASRTKVSAKTFVKIFKDGKGMDVFESGSTRPSAGTTVVICNFFHNMPVRRKRMDAVLECERIRQRVEAISLTHPSISFTLKNDCTGAMVVQLPKVQSTYYRFVQIHGLVRAQKLGEISLSHGQFGMSGYMGREGHYNNSLQFLFVNSRLILKTRIHKLLNFLLKKMSGSSRQSGSPSVSSAIGSPKQRAGTELHAVYIINIKCHYSEYDVCLEPAKTLIEFKDWDGVLSCLEEGVKVFLTRENLVAELSPEDVHDYVHGNDFIEPVASPGHVEGSAAIHALASTISIPGEPYNDMNSNYQQPAMEKHSNTLDSTGPAEFRNASTTAQNMPTPVLSAGDCIGDPLQMVTTTHNPDLCSSEVEKLTENDGPLCSDTTHGERMQSESTAAGSSDWLEHFDDSVGKLVYINKLTGLSKYEASTVEEIQVPCTTDVTTMSVSVISGKGFEYKCYPFQTELVLPYLPRSRAERVLSSGLDKTDGSAAANSLSSMFSEWSNPVFVRPPEVAVDVTSGQADGLAVKIHNILYPYRFTKDMIHSMKVIHQVDKKFLACLINTRDQVDAESSDGNLLVLVDQHAAHERVRLENLVTESYEEDPEAPGQKRLCSSFVTPPLEIEVTEEELRLLRSCQLFLRGLGLEIRFAETGPPRLLVGKVPVCFVEREASELRRGRHTATKAIVEEYIREQIELLRSTGRVRGTLPLTVLKVLASQACHGAIKFNDSLNVEECNSLVGSLSTCQLPFQCAHGRPSMVPLADLLHLDNGHQESTKPNLTKLRRMYRAWELYGKK</sequence>